<evidence type="ECO:0000256" key="8">
    <source>
        <dbReference type="ARBA" id="ARBA00035585"/>
    </source>
</evidence>
<dbReference type="Pfam" id="PF02537">
    <property type="entry name" value="CRCB"/>
    <property type="match status" value="1"/>
</dbReference>
<comment type="function">
    <text evidence="9 10">Fluoride-specific ion channel. Important for reducing fluoride concentration in the cell, thus reducing its toxicity.</text>
</comment>
<evidence type="ECO:0000256" key="6">
    <source>
        <dbReference type="ARBA" id="ARBA00023303"/>
    </source>
</evidence>
<evidence type="ECO:0000256" key="9">
    <source>
        <dbReference type="ARBA" id="ARBA00049940"/>
    </source>
</evidence>
<dbReference type="GO" id="GO:0005886">
    <property type="term" value="C:plasma membrane"/>
    <property type="evidence" value="ECO:0007669"/>
    <property type="project" value="UniProtKB-SubCell"/>
</dbReference>
<evidence type="ECO:0000256" key="3">
    <source>
        <dbReference type="ARBA" id="ARBA00022692"/>
    </source>
</evidence>
<sequence>MTYLLVGIGGILGSLLRYYLGVFTHSWWAYSFPLGTLITNLMGCFILGWFTYRMIKMNVFPSAVLAGIGTGFVGSFTTFSTFSVETVTLIKNDTSLLAFLYVALSLFGGLLMSWSGYRVGDRSANKLKKKGEQLL</sequence>
<dbReference type="NCBIfam" id="TIGR00494">
    <property type="entry name" value="crcB"/>
    <property type="match status" value="1"/>
</dbReference>
<feature type="binding site" evidence="10">
    <location>
        <position position="77"/>
    </location>
    <ligand>
        <name>Na(+)</name>
        <dbReference type="ChEBI" id="CHEBI:29101"/>
        <note>structural</note>
    </ligand>
</feature>
<evidence type="ECO:0000313" key="11">
    <source>
        <dbReference type="EMBL" id="KSU88406.1"/>
    </source>
</evidence>
<comment type="caution">
    <text evidence="11">The sequence shown here is derived from an EMBL/GenBank/DDBJ whole genome shotgun (WGS) entry which is preliminary data.</text>
</comment>
<dbReference type="GeneID" id="93682909"/>
<name>A0A0V8JN01_9BACI</name>
<comment type="activity regulation">
    <text evidence="10">Na(+) is not transported, but it plays an essential structural role and its presence is essential for fluoride channel function.</text>
</comment>
<keyword evidence="10" id="KW-0479">Metal-binding</keyword>
<dbReference type="HAMAP" id="MF_00454">
    <property type="entry name" value="FluC"/>
    <property type="match status" value="1"/>
</dbReference>
<dbReference type="GO" id="GO:0046872">
    <property type="term" value="F:metal ion binding"/>
    <property type="evidence" value="ECO:0007669"/>
    <property type="project" value="UniProtKB-KW"/>
</dbReference>
<keyword evidence="12" id="KW-1185">Reference proteome</keyword>
<keyword evidence="2 10" id="KW-1003">Cell membrane</keyword>
<gene>
    <name evidence="10" type="primary">fluC</name>
    <name evidence="10" type="synonym">crcB</name>
    <name evidence="11" type="ORF">AS180_08205</name>
</gene>
<keyword evidence="3 10" id="KW-0812">Transmembrane</keyword>
<comment type="catalytic activity">
    <reaction evidence="8">
        <text>fluoride(in) = fluoride(out)</text>
        <dbReference type="Rhea" id="RHEA:76159"/>
        <dbReference type="ChEBI" id="CHEBI:17051"/>
    </reaction>
    <physiologicalReaction direction="left-to-right" evidence="8">
        <dbReference type="Rhea" id="RHEA:76160"/>
    </physiologicalReaction>
</comment>
<keyword evidence="10" id="KW-0813">Transport</keyword>
<evidence type="ECO:0000256" key="7">
    <source>
        <dbReference type="ARBA" id="ARBA00035120"/>
    </source>
</evidence>
<evidence type="ECO:0000256" key="2">
    <source>
        <dbReference type="ARBA" id="ARBA00022475"/>
    </source>
</evidence>
<accession>A0A0V8JN01</accession>
<feature type="binding site" evidence="10">
    <location>
        <position position="74"/>
    </location>
    <ligand>
        <name>Na(+)</name>
        <dbReference type="ChEBI" id="CHEBI:29101"/>
        <note>structural</note>
    </ligand>
</feature>
<protein>
    <recommendedName>
        <fullName evidence="10">Fluoride-specific ion channel FluC</fullName>
    </recommendedName>
</protein>
<dbReference type="PANTHER" id="PTHR28259:SF1">
    <property type="entry name" value="FLUORIDE EXPORT PROTEIN 1-RELATED"/>
    <property type="match status" value="1"/>
</dbReference>
<keyword evidence="10" id="KW-0406">Ion transport</keyword>
<evidence type="ECO:0000256" key="4">
    <source>
        <dbReference type="ARBA" id="ARBA00022989"/>
    </source>
</evidence>
<comment type="similarity">
    <text evidence="7 10">Belongs to the fluoride channel Fluc/FEX (TC 1.A.43) family.</text>
</comment>
<feature type="transmembrane region" description="Helical" evidence="10">
    <location>
        <begin position="96"/>
        <end position="120"/>
    </location>
</feature>
<feature type="transmembrane region" description="Helical" evidence="10">
    <location>
        <begin position="27"/>
        <end position="52"/>
    </location>
</feature>
<keyword evidence="10" id="KW-0915">Sodium</keyword>
<dbReference type="EMBL" id="LNQP01000024">
    <property type="protein sequence ID" value="KSU88406.1"/>
    <property type="molecule type" value="Genomic_DNA"/>
</dbReference>
<dbReference type="GO" id="GO:0062054">
    <property type="term" value="F:fluoride channel activity"/>
    <property type="evidence" value="ECO:0007669"/>
    <property type="project" value="UniProtKB-UniRule"/>
</dbReference>
<dbReference type="GO" id="GO:0140114">
    <property type="term" value="P:cellular detoxification of fluoride"/>
    <property type="evidence" value="ECO:0007669"/>
    <property type="project" value="UniProtKB-UniRule"/>
</dbReference>
<feature type="transmembrane region" description="Helical" evidence="10">
    <location>
        <begin position="64"/>
        <end position="84"/>
    </location>
</feature>
<dbReference type="Proteomes" id="UP000053681">
    <property type="component" value="Unassembled WGS sequence"/>
</dbReference>
<dbReference type="InterPro" id="IPR003691">
    <property type="entry name" value="FluC"/>
</dbReference>
<keyword evidence="6 10" id="KW-0407">Ion channel</keyword>
<reference evidence="11 12" key="1">
    <citation type="submission" date="2015-11" db="EMBL/GenBank/DDBJ databases">
        <title>Bacillus caseinolyticus sp nov.</title>
        <authorList>
            <person name="Dastager S.G."/>
            <person name="Mawlankar R."/>
        </authorList>
    </citation>
    <scope>NUCLEOTIDE SEQUENCE [LARGE SCALE GENOMIC DNA]</scope>
    <source>
        <strain evidence="11 12">SGD-V-76</strain>
    </source>
</reference>
<evidence type="ECO:0000313" key="12">
    <source>
        <dbReference type="Proteomes" id="UP000053681"/>
    </source>
</evidence>
<comment type="subcellular location">
    <subcellularLocation>
        <location evidence="1 10">Cell membrane</location>
        <topology evidence="1 10">Multi-pass membrane protein</topology>
    </subcellularLocation>
</comment>
<keyword evidence="5 10" id="KW-0472">Membrane</keyword>
<evidence type="ECO:0000256" key="1">
    <source>
        <dbReference type="ARBA" id="ARBA00004651"/>
    </source>
</evidence>
<dbReference type="RefSeq" id="WP_025909950.1">
    <property type="nucleotide sequence ID" value="NZ_KQ758640.1"/>
</dbReference>
<organism evidence="11 12">
    <name type="scientific">Priestia veravalensis</name>
    <dbReference type="NCBI Taxonomy" id="1414648"/>
    <lineage>
        <taxon>Bacteria</taxon>
        <taxon>Bacillati</taxon>
        <taxon>Bacillota</taxon>
        <taxon>Bacilli</taxon>
        <taxon>Bacillales</taxon>
        <taxon>Bacillaceae</taxon>
        <taxon>Priestia</taxon>
    </lineage>
</organism>
<evidence type="ECO:0000256" key="5">
    <source>
        <dbReference type="ARBA" id="ARBA00023136"/>
    </source>
</evidence>
<keyword evidence="4 10" id="KW-1133">Transmembrane helix</keyword>
<evidence type="ECO:0000256" key="10">
    <source>
        <dbReference type="HAMAP-Rule" id="MF_00454"/>
    </source>
</evidence>
<proteinExistence type="inferred from homology"/>
<dbReference type="PANTHER" id="PTHR28259">
    <property type="entry name" value="FLUORIDE EXPORT PROTEIN 1-RELATED"/>
    <property type="match status" value="1"/>
</dbReference>
<dbReference type="AlphaFoldDB" id="A0A0V8JN01"/>